<evidence type="ECO:0000313" key="2">
    <source>
        <dbReference type="EMBL" id="CAF1047581.1"/>
    </source>
</evidence>
<gene>
    <name evidence="2" type="ORF">OVA965_LOCUS16805</name>
    <name evidence="3" type="ORF">TMI583_LOCUS16815</name>
</gene>
<evidence type="ECO:0000313" key="3">
    <source>
        <dbReference type="EMBL" id="CAF3815333.1"/>
    </source>
</evidence>
<dbReference type="AlphaFoldDB" id="A0A8S2JMU7"/>
<feature type="signal peptide" evidence="1">
    <location>
        <begin position="1"/>
        <end position="29"/>
    </location>
</feature>
<dbReference type="Proteomes" id="UP000677228">
    <property type="component" value="Unassembled WGS sequence"/>
</dbReference>
<feature type="chain" id="PRO_5036434620" evidence="1">
    <location>
        <begin position="30"/>
        <end position="473"/>
    </location>
</feature>
<name>A0A8S2JMU7_9BILA</name>
<organism evidence="3 4">
    <name type="scientific">Didymodactylos carnosus</name>
    <dbReference type="NCBI Taxonomy" id="1234261"/>
    <lineage>
        <taxon>Eukaryota</taxon>
        <taxon>Metazoa</taxon>
        <taxon>Spiralia</taxon>
        <taxon>Gnathifera</taxon>
        <taxon>Rotifera</taxon>
        <taxon>Eurotatoria</taxon>
        <taxon>Bdelloidea</taxon>
        <taxon>Philodinida</taxon>
        <taxon>Philodinidae</taxon>
        <taxon>Didymodactylos</taxon>
    </lineage>
</organism>
<accession>A0A8S2JMU7</accession>
<sequence>MIMTTVTSSWYLSTLLMLMIVAAPQPATSVSAASNTIKKCFNEISEIYLRQYNNVYGLQFYSPAGGVIELNSNQKTNGIYFSDLGGFYECKDQGKSRTKLSHHGIYYNETGNQTVITTNSDVNCLGAHSDCSDNVVYCANGTIVSQTYPYELPDPITGKFTNPILPVIKHKFESQRLYKHPIVNLTSPENKCYNDMAGTYLTGYSDGSYAVTVMVPSGYFITVLTNERNADGTFNRGTGVGAWYCTNTRAVNGISNYFNYPANRVTNRESIGSSSFYMQCPAKADGSTQYENCTGELTSSYYPLQYQRMPFRDGSSSPSLTFTSNRYLTSPSIRSCHSNLSGVYAFRVKFRTTPKFVALYLFNLYQTGFLQGSSANENSEKNPTSNVFGTWECNNKSKLVLRYLVFGFVSHNRSSPVVYPAQFTLKCQNQRCIGTGETFSYLVKLPHNGKIPGTPLIPVTYTVTVQKLRYENY</sequence>
<protein>
    <submittedName>
        <fullName evidence="3">Uncharacterized protein</fullName>
    </submittedName>
</protein>
<dbReference type="Proteomes" id="UP000682733">
    <property type="component" value="Unassembled WGS sequence"/>
</dbReference>
<reference evidence="3" key="1">
    <citation type="submission" date="2021-02" db="EMBL/GenBank/DDBJ databases">
        <authorList>
            <person name="Nowell W R."/>
        </authorList>
    </citation>
    <scope>NUCLEOTIDE SEQUENCE</scope>
</reference>
<dbReference type="EMBL" id="CAJNOK010007881">
    <property type="protein sequence ID" value="CAF1047581.1"/>
    <property type="molecule type" value="Genomic_DNA"/>
</dbReference>
<keyword evidence="1" id="KW-0732">Signal</keyword>
<comment type="caution">
    <text evidence="3">The sequence shown here is derived from an EMBL/GenBank/DDBJ whole genome shotgun (WGS) entry which is preliminary data.</text>
</comment>
<evidence type="ECO:0000313" key="4">
    <source>
        <dbReference type="Proteomes" id="UP000682733"/>
    </source>
</evidence>
<proteinExistence type="predicted"/>
<dbReference type="EMBL" id="CAJOBA010007893">
    <property type="protein sequence ID" value="CAF3815333.1"/>
    <property type="molecule type" value="Genomic_DNA"/>
</dbReference>
<evidence type="ECO:0000256" key="1">
    <source>
        <dbReference type="SAM" id="SignalP"/>
    </source>
</evidence>